<reference evidence="1 2" key="1">
    <citation type="submission" date="2018-08" db="EMBL/GenBank/DDBJ databases">
        <title>A genome reference for cultivated species of the human gut microbiota.</title>
        <authorList>
            <person name="Zou Y."/>
            <person name="Xue W."/>
            <person name="Luo G."/>
        </authorList>
    </citation>
    <scope>NUCLEOTIDE SEQUENCE [LARGE SCALE GENOMIC DNA]</scope>
    <source>
        <strain evidence="1 2">AM18-6</strain>
    </source>
</reference>
<comment type="caution">
    <text evidence="1">The sequence shown here is derived from an EMBL/GenBank/DDBJ whole genome shotgun (WGS) entry which is preliminary data.</text>
</comment>
<dbReference type="RefSeq" id="WP_122330060.1">
    <property type="nucleotide sequence ID" value="NZ_JAQDYY010000001.1"/>
</dbReference>
<dbReference type="AlphaFoldDB" id="A0A396C6R3"/>
<evidence type="ECO:0000313" key="2">
    <source>
        <dbReference type="Proteomes" id="UP000266644"/>
    </source>
</evidence>
<gene>
    <name evidence="1" type="ORF">DW228_06320</name>
</gene>
<evidence type="ECO:0000313" key="1">
    <source>
        <dbReference type="EMBL" id="RHH14412.1"/>
    </source>
</evidence>
<proteinExistence type="predicted"/>
<name>A0A396C6R3_BACFG</name>
<protein>
    <submittedName>
        <fullName evidence="1">Uncharacterized protein</fullName>
    </submittedName>
</protein>
<dbReference type="EMBL" id="QRJE01000008">
    <property type="protein sequence ID" value="RHH14412.1"/>
    <property type="molecule type" value="Genomic_DNA"/>
</dbReference>
<accession>A0A396C6R3</accession>
<dbReference type="Proteomes" id="UP000266644">
    <property type="component" value="Unassembled WGS sequence"/>
</dbReference>
<sequence length="88" mass="10637">MSEFYTDEERKEEWTFECDHFIFKTCRDLSCGVNIILKQTDTTYPVQELINILAQETSRFTFYWAFYHRSKLNDFNGLDTVNWNCKLS</sequence>
<organism evidence="1 2">
    <name type="scientific">Bacteroides fragilis</name>
    <dbReference type="NCBI Taxonomy" id="817"/>
    <lineage>
        <taxon>Bacteria</taxon>
        <taxon>Pseudomonadati</taxon>
        <taxon>Bacteroidota</taxon>
        <taxon>Bacteroidia</taxon>
        <taxon>Bacteroidales</taxon>
        <taxon>Bacteroidaceae</taxon>
        <taxon>Bacteroides</taxon>
    </lineage>
</organism>